<evidence type="ECO:0000256" key="1">
    <source>
        <dbReference type="ARBA" id="ARBA00023015"/>
    </source>
</evidence>
<dbReference type="NCBIfam" id="NF033788">
    <property type="entry name" value="HTH_metalloreg"/>
    <property type="match status" value="1"/>
</dbReference>
<dbReference type="Proteomes" id="UP001500620">
    <property type="component" value="Unassembled WGS sequence"/>
</dbReference>
<dbReference type="InterPro" id="IPR036388">
    <property type="entry name" value="WH-like_DNA-bd_sf"/>
</dbReference>
<dbReference type="PROSITE" id="PS50987">
    <property type="entry name" value="HTH_ARSR_2"/>
    <property type="match status" value="1"/>
</dbReference>
<proteinExistence type="predicted"/>
<dbReference type="PRINTS" id="PR00778">
    <property type="entry name" value="HTHARSR"/>
</dbReference>
<reference evidence="6" key="1">
    <citation type="journal article" date="2019" name="Int. J. Syst. Evol. Microbiol.">
        <title>The Global Catalogue of Microorganisms (GCM) 10K type strain sequencing project: providing services to taxonomists for standard genome sequencing and annotation.</title>
        <authorList>
            <consortium name="The Broad Institute Genomics Platform"/>
            <consortium name="The Broad Institute Genome Sequencing Center for Infectious Disease"/>
            <person name="Wu L."/>
            <person name="Ma J."/>
        </authorList>
    </citation>
    <scope>NUCLEOTIDE SEQUENCE [LARGE SCALE GENOMIC DNA]</scope>
    <source>
        <strain evidence="6">JCM 17441</strain>
    </source>
</reference>
<organism evidence="5 6">
    <name type="scientific">Dactylosporangium darangshiense</name>
    <dbReference type="NCBI Taxonomy" id="579108"/>
    <lineage>
        <taxon>Bacteria</taxon>
        <taxon>Bacillati</taxon>
        <taxon>Actinomycetota</taxon>
        <taxon>Actinomycetes</taxon>
        <taxon>Micromonosporales</taxon>
        <taxon>Micromonosporaceae</taxon>
        <taxon>Dactylosporangium</taxon>
    </lineage>
</organism>
<dbReference type="InterPro" id="IPR001845">
    <property type="entry name" value="HTH_ArsR_DNA-bd_dom"/>
</dbReference>
<dbReference type="Pfam" id="PF12840">
    <property type="entry name" value="HTH_20"/>
    <property type="match status" value="1"/>
</dbReference>
<dbReference type="SMART" id="SM00418">
    <property type="entry name" value="HTH_ARSR"/>
    <property type="match status" value="1"/>
</dbReference>
<dbReference type="EMBL" id="BAABAT010000040">
    <property type="protein sequence ID" value="GAA4260318.1"/>
    <property type="molecule type" value="Genomic_DNA"/>
</dbReference>
<evidence type="ECO:0000313" key="5">
    <source>
        <dbReference type="EMBL" id="GAA4260318.1"/>
    </source>
</evidence>
<dbReference type="PANTHER" id="PTHR33154">
    <property type="entry name" value="TRANSCRIPTIONAL REGULATOR, ARSR FAMILY"/>
    <property type="match status" value="1"/>
</dbReference>
<dbReference type="RefSeq" id="WP_345137239.1">
    <property type="nucleotide sequence ID" value="NZ_BAABAT010000040.1"/>
</dbReference>
<dbReference type="InterPro" id="IPR051081">
    <property type="entry name" value="HTH_MetalResp_TranReg"/>
</dbReference>
<keyword evidence="1" id="KW-0805">Transcription regulation</keyword>
<gene>
    <name evidence="5" type="ORF">GCM10022255_088480</name>
</gene>
<protein>
    <recommendedName>
        <fullName evidence="4">HTH arsR-type domain-containing protein</fullName>
    </recommendedName>
</protein>
<keyword evidence="2" id="KW-0238">DNA-binding</keyword>
<dbReference type="SUPFAM" id="SSF46785">
    <property type="entry name" value="Winged helix' DNA-binding domain"/>
    <property type="match status" value="1"/>
</dbReference>
<name>A0ABP8DNE3_9ACTN</name>
<dbReference type="PANTHER" id="PTHR33154:SF33">
    <property type="entry name" value="TRANSCRIPTIONAL REPRESSOR SDPR"/>
    <property type="match status" value="1"/>
</dbReference>
<accession>A0ABP8DNE3</accession>
<sequence>MATQREQPARSAPDAVLRALADPNRRQILWLVQHTELAAGQIAEAFPLTQQAVSQHIGVLKRAGLLNERRGGVRRLYTMRREALEPVRRVLSELWPDALDRLKQAVETPHPQPPQRDP</sequence>
<keyword evidence="3" id="KW-0804">Transcription</keyword>
<keyword evidence="6" id="KW-1185">Reference proteome</keyword>
<dbReference type="CDD" id="cd00090">
    <property type="entry name" value="HTH_ARSR"/>
    <property type="match status" value="1"/>
</dbReference>
<evidence type="ECO:0000256" key="3">
    <source>
        <dbReference type="ARBA" id="ARBA00023163"/>
    </source>
</evidence>
<evidence type="ECO:0000256" key="2">
    <source>
        <dbReference type="ARBA" id="ARBA00023125"/>
    </source>
</evidence>
<evidence type="ECO:0000313" key="6">
    <source>
        <dbReference type="Proteomes" id="UP001500620"/>
    </source>
</evidence>
<evidence type="ECO:0000259" key="4">
    <source>
        <dbReference type="PROSITE" id="PS50987"/>
    </source>
</evidence>
<feature type="domain" description="HTH arsR-type" evidence="4">
    <location>
        <begin position="5"/>
        <end position="106"/>
    </location>
</feature>
<dbReference type="Gene3D" id="1.10.10.10">
    <property type="entry name" value="Winged helix-like DNA-binding domain superfamily/Winged helix DNA-binding domain"/>
    <property type="match status" value="1"/>
</dbReference>
<dbReference type="InterPro" id="IPR036390">
    <property type="entry name" value="WH_DNA-bd_sf"/>
</dbReference>
<comment type="caution">
    <text evidence="5">The sequence shown here is derived from an EMBL/GenBank/DDBJ whole genome shotgun (WGS) entry which is preliminary data.</text>
</comment>
<dbReference type="InterPro" id="IPR011991">
    <property type="entry name" value="ArsR-like_HTH"/>
</dbReference>